<comment type="similarity">
    <text evidence="10 11">Belongs to the succinate/malate CoA ligase beta subunit family.</text>
</comment>
<evidence type="ECO:0000256" key="7">
    <source>
        <dbReference type="ARBA" id="ARBA00022842"/>
    </source>
</evidence>
<evidence type="ECO:0000313" key="15">
    <source>
        <dbReference type="Proteomes" id="UP000242146"/>
    </source>
</evidence>
<feature type="binding site" evidence="10">
    <location>
        <position position="142"/>
    </location>
    <ligand>
        <name>ATP</name>
        <dbReference type="ChEBI" id="CHEBI:30616"/>
    </ligand>
</feature>
<dbReference type="GO" id="GO:0006104">
    <property type="term" value="P:succinyl-CoA metabolic process"/>
    <property type="evidence" value="ECO:0007669"/>
    <property type="project" value="EnsemblFungi"/>
</dbReference>
<dbReference type="Gene3D" id="3.40.50.261">
    <property type="entry name" value="Succinyl-CoA synthetase domains"/>
    <property type="match status" value="1"/>
</dbReference>
<dbReference type="InterPro" id="IPR016102">
    <property type="entry name" value="Succinyl-CoA_synth-like"/>
</dbReference>
<comment type="function">
    <text evidence="10">Succinyl-CoA synthetase functions in the citric acid cycle (TCA), coupling the hydrolysis of succinyl-CoA to the synthesis of ATP and thus represents the only step of substrate-level phosphorylation in the TCA. The beta subunit provides nucleotide specificity of the enzyme and binds the substrate succinate, while the binding sites for coenzyme A and phosphate are found in the alpha subunit.</text>
</comment>
<dbReference type="Proteomes" id="UP000242146">
    <property type="component" value="Unassembled WGS sequence"/>
</dbReference>
<dbReference type="SUPFAM" id="SSF56059">
    <property type="entry name" value="Glutathione synthetase ATP-binding domain-like"/>
    <property type="match status" value="1"/>
</dbReference>
<dbReference type="Pfam" id="PF00549">
    <property type="entry name" value="Ligase_CoA"/>
    <property type="match status" value="1"/>
</dbReference>
<dbReference type="GO" id="GO:0000287">
    <property type="term" value="F:magnesium ion binding"/>
    <property type="evidence" value="ECO:0007669"/>
    <property type="project" value="UniProtKB-UniRule"/>
</dbReference>
<dbReference type="AlphaFoldDB" id="A0A1X2GS52"/>
<keyword evidence="15" id="KW-1185">Reference proteome</keyword>
<dbReference type="GO" id="GO:0004775">
    <property type="term" value="F:succinate-CoA ligase (ADP-forming) activity"/>
    <property type="evidence" value="ECO:0007669"/>
    <property type="project" value="UniProtKB-UniRule"/>
</dbReference>
<evidence type="ECO:0000256" key="11">
    <source>
        <dbReference type="RuleBase" id="RU361258"/>
    </source>
</evidence>
<dbReference type="PANTHER" id="PTHR11815:SF1">
    <property type="entry name" value="SUCCINATE--COA LIGASE [ADP-FORMING] SUBUNIT BETA, MITOCHONDRIAL"/>
    <property type="match status" value="1"/>
</dbReference>
<comment type="subcellular location">
    <subcellularLocation>
        <location evidence="10">Mitochondrion</location>
    </subcellularLocation>
</comment>
<dbReference type="InterPro" id="IPR013650">
    <property type="entry name" value="ATP-grasp_succ-CoA_synth-type"/>
</dbReference>
<dbReference type="GO" id="GO:0006099">
    <property type="term" value="P:tricarboxylic acid cycle"/>
    <property type="evidence" value="ECO:0007669"/>
    <property type="project" value="UniProtKB-UniRule"/>
</dbReference>
<evidence type="ECO:0000256" key="1">
    <source>
        <dbReference type="ARBA" id="ARBA00005064"/>
    </source>
</evidence>
<dbReference type="FunFam" id="3.30.470.20:FF:000002">
    <property type="entry name" value="Succinate--CoA ligase [ADP-forming] subunit beta"/>
    <property type="match status" value="1"/>
</dbReference>
<dbReference type="GO" id="GO:0005524">
    <property type="term" value="F:ATP binding"/>
    <property type="evidence" value="ECO:0007669"/>
    <property type="project" value="UniProtKB-UniRule"/>
</dbReference>
<protein>
    <recommendedName>
        <fullName evidence="10">Succinate--CoA ligase [ADP-forming] subunit beta, mitochondrial</fullName>
        <ecNumber evidence="10">6.2.1.5</ecNumber>
    </recommendedName>
    <alternativeName>
        <fullName evidence="10">Succinyl-CoA synthetase beta chain</fullName>
        <shortName evidence="10">SCS-beta</shortName>
    </alternativeName>
</protein>
<dbReference type="Gene3D" id="3.30.470.20">
    <property type="entry name" value="ATP-grasp fold, B domain"/>
    <property type="match status" value="1"/>
</dbReference>
<name>A0A1X2GS52_9FUNG</name>
<keyword evidence="7 10" id="KW-0460">Magnesium</keyword>
<evidence type="ECO:0000256" key="9">
    <source>
        <dbReference type="ARBA" id="ARBA00063570"/>
    </source>
</evidence>
<dbReference type="NCBIfam" id="TIGR01016">
    <property type="entry name" value="sucCoAbeta"/>
    <property type="match status" value="1"/>
</dbReference>
<evidence type="ECO:0000256" key="8">
    <source>
        <dbReference type="ARBA" id="ARBA00022946"/>
    </source>
</evidence>
<dbReference type="InterPro" id="IPR017866">
    <property type="entry name" value="Succ-CoA_synthase_bsu_CS"/>
</dbReference>
<dbReference type="EC" id="6.2.1.5" evidence="10"/>
<feature type="binding site" evidence="10">
    <location>
        <begin position="81"/>
        <end position="83"/>
    </location>
    <ligand>
        <name>ATP</name>
        <dbReference type="ChEBI" id="CHEBI:30616"/>
    </ligand>
</feature>
<dbReference type="HAMAP" id="MF_00558">
    <property type="entry name" value="Succ_CoA_beta"/>
    <property type="match status" value="1"/>
</dbReference>
<evidence type="ECO:0000256" key="2">
    <source>
        <dbReference type="ARBA" id="ARBA00022532"/>
    </source>
</evidence>
<dbReference type="OrthoDB" id="1552at2759"/>
<dbReference type="PROSITE" id="PS01217">
    <property type="entry name" value="SUCCINYL_COA_LIG_3"/>
    <property type="match status" value="1"/>
</dbReference>
<dbReference type="UniPathway" id="UPA00223">
    <property type="reaction ID" value="UER00999"/>
</dbReference>
<evidence type="ECO:0000256" key="10">
    <source>
        <dbReference type="HAMAP-Rule" id="MF_03219"/>
    </source>
</evidence>
<comment type="subunit">
    <text evidence="9">Heterodimer of an alpha and a beta subunit. The beta subunit determines specificity for GTP.</text>
</comment>
<dbReference type="Pfam" id="PF08442">
    <property type="entry name" value="ATP-grasp_2"/>
    <property type="match status" value="1"/>
</dbReference>
<feature type="domain" description="ATP-citrate synthase/succinyl-CoA ligase C-terminal" evidence="12">
    <location>
        <begin position="297"/>
        <end position="417"/>
    </location>
</feature>
<dbReference type="PANTHER" id="PTHR11815">
    <property type="entry name" value="SUCCINYL-COA SYNTHETASE BETA CHAIN"/>
    <property type="match status" value="1"/>
</dbReference>
<dbReference type="STRING" id="101127.A0A1X2GS52"/>
<dbReference type="FunFam" id="3.40.50.261:FF:000001">
    <property type="entry name" value="Succinate--CoA ligase [ADP-forming] subunit beta"/>
    <property type="match status" value="1"/>
</dbReference>
<reference evidence="14 15" key="1">
    <citation type="submission" date="2016-07" db="EMBL/GenBank/DDBJ databases">
        <title>Pervasive Adenine N6-methylation of Active Genes in Fungi.</title>
        <authorList>
            <consortium name="DOE Joint Genome Institute"/>
            <person name="Mondo S.J."/>
            <person name="Dannebaum R.O."/>
            <person name="Kuo R.C."/>
            <person name="Labutti K."/>
            <person name="Haridas S."/>
            <person name="Kuo A."/>
            <person name="Salamov A."/>
            <person name="Ahrendt S.R."/>
            <person name="Lipzen A."/>
            <person name="Sullivan W."/>
            <person name="Andreopoulos W.B."/>
            <person name="Clum A."/>
            <person name="Lindquist E."/>
            <person name="Daum C."/>
            <person name="Ramamoorthy G.K."/>
            <person name="Gryganskyi A."/>
            <person name="Culley D."/>
            <person name="Magnuson J.K."/>
            <person name="James T.Y."/>
            <person name="O'Malley M.A."/>
            <person name="Stajich J.E."/>
            <person name="Spatafora J.W."/>
            <person name="Visel A."/>
            <person name="Grigoriev I.V."/>
        </authorList>
    </citation>
    <scope>NUCLEOTIDE SEQUENCE [LARGE SCALE GENOMIC DNA]</scope>
    <source>
        <strain evidence="14 15">NRRL 3301</strain>
    </source>
</reference>
<feature type="binding site" evidence="10">
    <location>
        <position position="299"/>
    </location>
    <ligand>
        <name>substrate</name>
        <note>ligand shared with subunit alpha</note>
    </ligand>
</feature>
<dbReference type="Gene3D" id="3.30.1490.20">
    <property type="entry name" value="ATP-grasp fold, A domain"/>
    <property type="match status" value="1"/>
</dbReference>
<dbReference type="GO" id="GO:0042709">
    <property type="term" value="C:succinate-CoA ligase complex"/>
    <property type="evidence" value="ECO:0007669"/>
    <property type="project" value="TreeGrafter"/>
</dbReference>
<comment type="pathway">
    <text evidence="1 10">Carbohydrate metabolism; tricarboxylic acid cycle; succinate from succinyl-CoA (ligase route): step 1/1.</text>
</comment>
<sequence>MFKSLRTASTLSNRVAMVARQNVQQKRFLNIHEYMSVDVMRKFGVNAPRGHVAKTPEEAFDVAKRLGTNELVIKAQVLAGGRGKGHFDNGYQGGVHLIDSPEKAKELASKMLGHNLITKQTGAEGKPCNAVYICERKYADNEYYFAILMDRQSAGPVIVASSQGGMDIEAVAKENPQAIVKLPVDFKKGLTHDQALDLAKKVGFSDAAQEDAAKTFMNLYKLFDEKDATQVEINPLTETREHEVLAMDAKLNFDDNAEFRQKDVFELRDFSQEDAREISAAKYNLNYIGLDGSIGCLVNGAGLAMATMDIIQLHGGKPANFLDVGGGATPEAVKAAFEIITSDPHVTSAFVNIFGGIMRCDVIAEGIIAAAKDLDLKIPLVVRLKGTKVNEAKKLIADSGLRITAIDDLDIAAKKAVGYANILTTARDAGIKIKFE</sequence>
<keyword evidence="2 10" id="KW-0816">Tricarboxylic acid cycle</keyword>
<dbReference type="NCBIfam" id="NF001913">
    <property type="entry name" value="PRK00696.1"/>
    <property type="match status" value="1"/>
</dbReference>
<keyword evidence="6 10" id="KW-0067">ATP-binding</keyword>
<dbReference type="FunFam" id="3.30.1490.20:FF:000004">
    <property type="entry name" value="Succinate--CoA ligase [ADP-forming] subunit beta, mitochondrial"/>
    <property type="match status" value="1"/>
</dbReference>
<keyword evidence="4 10" id="KW-0479">Metal-binding</keyword>
<feature type="domain" description="ATP-grasp fold succinyl-CoA synthetase-type" evidence="13">
    <location>
        <begin position="30"/>
        <end position="237"/>
    </location>
</feature>
<evidence type="ECO:0000256" key="3">
    <source>
        <dbReference type="ARBA" id="ARBA00022598"/>
    </source>
</evidence>
<dbReference type="InterPro" id="IPR013815">
    <property type="entry name" value="ATP_grasp_subdomain_1"/>
</dbReference>
<keyword evidence="10" id="KW-0496">Mitochondrion</keyword>
<keyword evidence="5 10" id="KW-0547">Nucleotide-binding</keyword>
<evidence type="ECO:0000313" key="14">
    <source>
        <dbReference type="EMBL" id="ORX60239.1"/>
    </source>
</evidence>
<accession>A0A1X2GS52</accession>
<keyword evidence="3 10" id="KW-0436">Ligase</keyword>
<dbReference type="SUPFAM" id="SSF52210">
    <property type="entry name" value="Succinyl-CoA synthetase domains"/>
    <property type="match status" value="1"/>
</dbReference>
<comment type="caution">
    <text evidence="14">The sequence shown here is derived from an EMBL/GenBank/DDBJ whole genome shotgun (WGS) entry which is preliminary data.</text>
</comment>
<dbReference type="InterPro" id="IPR005811">
    <property type="entry name" value="SUCC_ACL_C"/>
</dbReference>
<feature type="binding site" evidence="10">
    <location>
        <position position="248"/>
    </location>
    <ligand>
        <name>Mg(2+)</name>
        <dbReference type="ChEBI" id="CHEBI:18420"/>
    </ligand>
</feature>
<feature type="binding site" evidence="10">
    <location>
        <begin position="356"/>
        <end position="358"/>
    </location>
    <ligand>
        <name>substrate</name>
        <note>ligand shared with subunit alpha</note>
    </ligand>
</feature>
<feature type="binding site" evidence="10">
    <location>
        <position position="234"/>
    </location>
    <ligand>
        <name>Mg(2+)</name>
        <dbReference type="ChEBI" id="CHEBI:18420"/>
    </ligand>
</feature>
<dbReference type="PIRSF" id="PIRSF001554">
    <property type="entry name" value="SucCS_beta"/>
    <property type="match status" value="1"/>
</dbReference>
<evidence type="ECO:0000256" key="4">
    <source>
        <dbReference type="ARBA" id="ARBA00022723"/>
    </source>
</evidence>
<feature type="binding site" evidence="10">
    <location>
        <position position="74"/>
    </location>
    <ligand>
        <name>ATP</name>
        <dbReference type="ChEBI" id="CHEBI:30616"/>
    </ligand>
</feature>
<evidence type="ECO:0000259" key="13">
    <source>
        <dbReference type="Pfam" id="PF08442"/>
    </source>
</evidence>
<evidence type="ECO:0000259" key="12">
    <source>
        <dbReference type="Pfam" id="PF00549"/>
    </source>
</evidence>
<keyword evidence="8" id="KW-0809">Transit peptide</keyword>
<organism evidence="14 15">
    <name type="scientific">Hesseltinella vesiculosa</name>
    <dbReference type="NCBI Taxonomy" id="101127"/>
    <lineage>
        <taxon>Eukaryota</taxon>
        <taxon>Fungi</taxon>
        <taxon>Fungi incertae sedis</taxon>
        <taxon>Mucoromycota</taxon>
        <taxon>Mucoromycotina</taxon>
        <taxon>Mucoromycetes</taxon>
        <taxon>Mucorales</taxon>
        <taxon>Cunninghamellaceae</taxon>
        <taxon>Hesseltinella</taxon>
    </lineage>
</organism>
<dbReference type="GO" id="GO:0005739">
    <property type="term" value="C:mitochondrion"/>
    <property type="evidence" value="ECO:0007669"/>
    <property type="project" value="UniProtKB-SubCell"/>
</dbReference>
<evidence type="ECO:0000256" key="5">
    <source>
        <dbReference type="ARBA" id="ARBA00022741"/>
    </source>
</evidence>
<dbReference type="InterPro" id="IPR005809">
    <property type="entry name" value="Succ_CoA_ligase-like_bsu"/>
</dbReference>
<dbReference type="EMBL" id="MCGT01000004">
    <property type="protein sequence ID" value="ORX60239.1"/>
    <property type="molecule type" value="Genomic_DNA"/>
</dbReference>
<comment type="catalytic activity">
    <reaction evidence="10">
        <text>succinate + ATP + CoA = succinyl-CoA + ADP + phosphate</text>
        <dbReference type="Rhea" id="RHEA:17661"/>
        <dbReference type="ChEBI" id="CHEBI:30031"/>
        <dbReference type="ChEBI" id="CHEBI:30616"/>
        <dbReference type="ChEBI" id="CHEBI:43474"/>
        <dbReference type="ChEBI" id="CHEBI:57287"/>
        <dbReference type="ChEBI" id="CHEBI:57292"/>
        <dbReference type="ChEBI" id="CHEBI:456216"/>
        <dbReference type="EC" id="6.2.1.5"/>
    </reaction>
</comment>
<evidence type="ECO:0000256" key="6">
    <source>
        <dbReference type="ARBA" id="ARBA00022840"/>
    </source>
</evidence>
<gene>
    <name evidence="14" type="ORF">DM01DRAFT_1299918</name>
</gene>
<comment type="cofactor">
    <cofactor evidence="10">
        <name>Mg(2+)</name>
        <dbReference type="ChEBI" id="CHEBI:18420"/>
    </cofactor>
    <text evidence="10">Binds 1 Mg(2+) ion per subunit.</text>
</comment>
<proteinExistence type="inferred from homology"/>